<evidence type="ECO:0000259" key="8">
    <source>
        <dbReference type="Pfam" id="PF25876"/>
    </source>
</evidence>
<dbReference type="InterPro" id="IPR058624">
    <property type="entry name" value="MdtA-like_HH"/>
</dbReference>
<keyword evidence="13" id="KW-1185">Reference proteome</keyword>
<dbReference type="InterPro" id="IPR058627">
    <property type="entry name" value="MdtA-like_C"/>
</dbReference>
<keyword evidence="4" id="KW-1003">Cell membrane</keyword>
<feature type="domain" description="Multidrug resistance protein MdtA-like beta-barrel" evidence="10">
    <location>
        <begin position="234"/>
        <end position="315"/>
    </location>
</feature>
<dbReference type="RefSeq" id="WP_207449627.1">
    <property type="nucleotide sequence ID" value="NZ_CP061095.1"/>
</dbReference>
<dbReference type="SUPFAM" id="SSF111369">
    <property type="entry name" value="HlyD-like secretion proteins"/>
    <property type="match status" value="1"/>
</dbReference>
<feature type="region of interest" description="Disordered" evidence="7">
    <location>
        <begin position="34"/>
        <end position="57"/>
    </location>
</feature>
<evidence type="ECO:0000256" key="3">
    <source>
        <dbReference type="ARBA" id="ARBA00022448"/>
    </source>
</evidence>
<dbReference type="InterPro" id="IPR006143">
    <property type="entry name" value="RND_pump_MFP"/>
</dbReference>
<dbReference type="PANTHER" id="PTHR30469">
    <property type="entry name" value="MULTIDRUG RESISTANCE PROTEIN MDTA"/>
    <property type="match status" value="1"/>
</dbReference>
<dbReference type="PANTHER" id="PTHR30469:SF36">
    <property type="entry name" value="BLL3903 PROTEIN"/>
    <property type="match status" value="1"/>
</dbReference>
<evidence type="ECO:0000256" key="6">
    <source>
        <dbReference type="ARBA" id="ARBA00023136"/>
    </source>
</evidence>
<evidence type="ECO:0000313" key="13">
    <source>
        <dbReference type="Proteomes" id="UP001518990"/>
    </source>
</evidence>
<feature type="domain" description="Multidrug resistance protein MdtA-like barrel-sandwich hybrid" evidence="9">
    <location>
        <begin position="89"/>
        <end position="230"/>
    </location>
</feature>
<dbReference type="EMBL" id="JACTNF010000023">
    <property type="protein sequence ID" value="MBO1076530.1"/>
    <property type="molecule type" value="Genomic_DNA"/>
</dbReference>
<evidence type="ECO:0000313" key="12">
    <source>
        <dbReference type="EMBL" id="MBO1076530.1"/>
    </source>
</evidence>
<dbReference type="Pfam" id="PF25944">
    <property type="entry name" value="Beta-barrel_RND"/>
    <property type="match status" value="1"/>
</dbReference>
<dbReference type="InterPro" id="IPR058626">
    <property type="entry name" value="MdtA-like_b-barrel"/>
</dbReference>
<evidence type="ECO:0000256" key="7">
    <source>
        <dbReference type="SAM" id="MobiDB-lite"/>
    </source>
</evidence>
<keyword evidence="3" id="KW-0813">Transport</keyword>
<dbReference type="Pfam" id="PF25917">
    <property type="entry name" value="BSH_RND"/>
    <property type="match status" value="1"/>
</dbReference>
<name>A0ABS3KGF1_9PROT</name>
<proteinExistence type="inferred from homology"/>
<dbReference type="Proteomes" id="UP001518990">
    <property type="component" value="Unassembled WGS sequence"/>
</dbReference>
<evidence type="ECO:0000256" key="4">
    <source>
        <dbReference type="ARBA" id="ARBA00022475"/>
    </source>
</evidence>
<feature type="domain" description="Multidrug resistance protein MdtA-like alpha-helical hairpin" evidence="8">
    <location>
        <begin position="128"/>
        <end position="197"/>
    </location>
</feature>
<sequence length="439" mass="46099">MSRLIRFAVFLLLLAAVAAGAWWWWNRQATPQDTAANAPASAPFGGRGRGARNGPPGGVAIPVTMAPAARQDVPLTLDALGTVTALASVVVRPQVDGQLMEVLFQEGQEVKAGDVLARIDDRTYRAALAQAEAKKAFDMAQLANARTDLTRYESLLRASGVTRQQVDTQRAQVAMLQAQVDQDQAAIDSARTQLDYTTIRSPIDGRAGLRQVDTGNIVRGSDTNGIVTITQLSPIGVNFSLPQQELPRLLRAMEAGPVPVESIPGLPGEVVERGNLLTVDNAVDAATGTVRVKAVFPNESGRLWPGAFVNLRIRMEVVPDAVVVPLVAVQQGPRGAYAFVVLPDNTVEMRDLTLGPVTQTEAVVREGLRPGEQVVTSGALRLSQGSRVTPAGPRPAPQRTAPAGGDPAPEGRGRRTPPQGAAPAQPPATAPGGATGSAP</sequence>
<comment type="caution">
    <text evidence="12">The sequence shown here is derived from an EMBL/GenBank/DDBJ whole genome shotgun (WGS) entry which is preliminary data.</text>
</comment>
<dbReference type="Pfam" id="PF25876">
    <property type="entry name" value="HH_MFP_RND"/>
    <property type="match status" value="1"/>
</dbReference>
<evidence type="ECO:0000259" key="11">
    <source>
        <dbReference type="Pfam" id="PF25967"/>
    </source>
</evidence>
<dbReference type="InterPro" id="IPR058625">
    <property type="entry name" value="MdtA-like_BSH"/>
</dbReference>
<feature type="domain" description="Multidrug resistance protein MdtA-like C-terminal permuted SH3" evidence="11">
    <location>
        <begin position="320"/>
        <end position="379"/>
    </location>
</feature>
<organism evidence="12 13">
    <name type="scientific">Roseomonas marmotae</name>
    <dbReference type="NCBI Taxonomy" id="2768161"/>
    <lineage>
        <taxon>Bacteria</taxon>
        <taxon>Pseudomonadati</taxon>
        <taxon>Pseudomonadota</taxon>
        <taxon>Alphaproteobacteria</taxon>
        <taxon>Acetobacterales</taxon>
        <taxon>Roseomonadaceae</taxon>
        <taxon>Roseomonas</taxon>
    </lineage>
</organism>
<dbReference type="Gene3D" id="1.10.287.470">
    <property type="entry name" value="Helix hairpin bin"/>
    <property type="match status" value="1"/>
</dbReference>
<keyword evidence="6" id="KW-0472">Membrane</keyword>
<comment type="similarity">
    <text evidence="2">Belongs to the membrane fusion protein (MFP) (TC 8.A.1) family.</text>
</comment>
<accession>A0ABS3KGF1</accession>
<dbReference type="Gene3D" id="2.40.50.100">
    <property type="match status" value="1"/>
</dbReference>
<reference evidence="12 13" key="1">
    <citation type="submission" date="2020-09" db="EMBL/GenBank/DDBJ databases">
        <title>Roseomonas.</title>
        <authorList>
            <person name="Zhu W."/>
        </authorList>
    </citation>
    <scope>NUCLEOTIDE SEQUENCE [LARGE SCALE GENOMIC DNA]</scope>
    <source>
        <strain evidence="12 13">1311</strain>
    </source>
</reference>
<evidence type="ECO:0000256" key="2">
    <source>
        <dbReference type="ARBA" id="ARBA00009477"/>
    </source>
</evidence>
<evidence type="ECO:0000259" key="10">
    <source>
        <dbReference type="Pfam" id="PF25944"/>
    </source>
</evidence>
<dbReference type="NCBIfam" id="TIGR01730">
    <property type="entry name" value="RND_mfp"/>
    <property type="match status" value="1"/>
</dbReference>
<dbReference type="Gene3D" id="2.40.30.170">
    <property type="match status" value="1"/>
</dbReference>
<keyword evidence="5" id="KW-0997">Cell inner membrane</keyword>
<evidence type="ECO:0000256" key="5">
    <source>
        <dbReference type="ARBA" id="ARBA00022519"/>
    </source>
</evidence>
<gene>
    <name evidence="12" type="ORF">IAI60_18105</name>
</gene>
<evidence type="ECO:0000259" key="9">
    <source>
        <dbReference type="Pfam" id="PF25917"/>
    </source>
</evidence>
<comment type="subcellular location">
    <subcellularLocation>
        <location evidence="1">Cell membrane</location>
    </subcellularLocation>
</comment>
<feature type="region of interest" description="Disordered" evidence="7">
    <location>
        <begin position="375"/>
        <end position="439"/>
    </location>
</feature>
<evidence type="ECO:0000256" key="1">
    <source>
        <dbReference type="ARBA" id="ARBA00004236"/>
    </source>
</evidence>
<dbReference type="Gene3D" id="2.40.420.20">
    <property type="match status" value="1"/>
</dbReference>
<dbReference type="Pfam" id="PF25967">
    <property type="entry name" value="RND-MFP_C"/>
    <property type="match status" value="1"/>
</dbReference>
<protein>
    <submittedName>
        <fullName evidence="12">Efflux RND transporter periplasmic adaptor subunit</fullName>
    </submittedName>
</protein>